<dbReference type="AlphaFoldDB" id="L0H2X7"/>
<reference evidence="1 2" key="1">
    <citation type="submission" date="2011-09" db="EMBL/GenBank/DDBJ databases">
        <title>Complete sequence of plasmid of Thioflavicoccus mobilis 8321.</title>
        <authorList>
            <consortium name="US DOE Joint Genome Institute"/>
            <person name="Lucas S."/>
            <person name="Han J."/>
            <person name="Lapidus A."/>
            <person name="Cheng J.-F."/>
            <person name="Goodwin L."/>
            <person name="Pitluck S."/>
            <person name="Peters L."/>
            <person name="Ovchinnikova G."/>
            <person name="Lu M."/>
            <person name="Detter J.C."/>
            <person name="Han C."/>
            <person name="Tapia R."/>
            <person name="Land M."/>
            <person name="Hauser L."/>
            <person name="Kyrpides N."/>
            <person name="Ivanova N."/>
            <person name="Pagani I."/>
            <person name="Vogl K."/>
            <person name="Liu Z."/>
            <person name="Imhoff J."/>
            <person name="Thiel V."/>
            <person name="Frigaard N.-U."/>
            <person name="Bryant D."/>
            <person name="Woyke T."/>
        </authorList>
    </citation>
    <scope>NUCLEOTIDE SEQUENCE [LARGE SCALE GENOMIC DNA]</scope>
    <source>
        <strain evidence="1 2">8321</strain>
        <plasmid evidence="2">Plasmid pTHIMO01</plasmid>
    </source>
</reference>
<gene>
    <name evidence="1" type="ORF">Thimo_3770</name>
</gene>
<dbReference type="KEGG" id="tmb:Thimo_3770"/>
<evidence type="ECO:0000313" key="2">
    <source>
        <dbReference type="Proteomes" id="UP000010816"/>
    </source>
</evidence>
<geneLocation type="plasmid" evidence="1 2">
    <name>pTHIMO01</name>
</geneLocation>
<dbReference type="HOGENOM" id="CLU_2721030_0_0_6"/>
<name>L0H2X7_9GAMM</name>
<keyword evidence="1" id="KW-0614">Plasmid</keyword>
<protein>
    <submittedName>
        <fullName evidence="1">Uncharacterized protein</fullName>
    </submittedName>
</protein>
<organism evidence="1 2">
    <name type="scientific">Thioflavicoccus mobilis 8321</name>
    <dbReference type="NCBI Taxonomy" id="765912"/>
    <lineage>
        <taxon>Bacteria</taxon>
        <taxon>Pseudomonadati</taxon>
        <taxon>Pseudomonadota</taxon>
        <taxon>Gammaproteobacteria</taxon>
        <taxon>Chromatiales</taxon>
        <taxon>Chromatiaceae</taxon>
        <taxon>Thioflavicoccus</taxon>
    </lineage>
</organism>
<dbReference type="Proteomes" id="UP000010816">
    <property type="component" value="Plasmid pTHIMO01"/>
</dbReference>
<dbReference type="EMBL" id="CP003052">
    <property type="protein sequence ID" value="AGA92422.1"/>
    <property type="molecule type" value="Genomic_DNA"/>
</dbReference>
<accession>L0H2X7</accession>
<proteinExistence type="predicted"/>
<evidence type="ECO:0000313" key="1">
    <source>
        <dbReference type="EMBL" id="AGA92422.1"/>
    </source>
</evidence>
<sequence length="72" mass="7714">MAILMTFEVESSGNGEDTRKLLLPLGIGHGDGSYLFSAEEVHLSASADGPFFLLHALASSSSQKRHPLISRD</sequence>
<keyword evidence="2" id="KW-1185">Reference proteome</keyword>